<accession>A0A0J6ENU7</accession>
<organism evidence="2 4">
    <name type="scientific">Bacillus glycinifermentans</name>
    <dbReference type="NCBI Taxonomy" id="1664069"/>
    <lineage>
        <taxon>Bacteria</taxon>
        <taxon>Bacillati</taxon>
        <taxon>Bacillota</taxon>
        <taxon>Bacilli</taxon>
        <taxon>Bacillales</taxon>
        <taxon>Bacillaceae</taxon>
        <taxon>Bacillus</taxon>
    </lineage>
</organism>
<dbReference type="Pfam" id="PF04230">
    <property type="entry name" value="PS_pyruv_trans"/>
    <property type="match status" value="1"/>
</dbReference>
<dbReference type="Proteomes" id="UP001341297">
    <property type="component" value="Unassembled WGS sequence"/>
</dbReference>
<evidence type="ECO:0000313" key="3">
    <source>
        <dbReference type="EMBL" id="MEC0483329.1"/>
    </source>
</evidence>
<gene>
    <name evidence="2" type="ORF">AB447_208145</name>
    <name evidence="3" type="ORF">P8828_00440</name>
</gene>
<protein>
    <submittedName>
        <fullName evidence="2 3">Pyruvyl transferase</fullName>
    </submittedName>
</protein>
<comment type="caution">
    <text evidence="2">The sequence shown here is derived from an EMBL/GenBank/DDBJ whole genome shotgun (WGS) entry which is preliminary data.</text>
</comment>
<name>A0A0J6ENU7_9BACI</name>
<dbReference type="Proteomes" id="UP000036168">
    <property type="component" value="Unassembled WGS sequence"/>
</dbReference>
<dbReference type="STRING" id="1664069.BGLY_4080"/>
<reference evidence="2 4" key="1">
    <citation type="journal article" date="2015" name="Int. J. Syst. Evol. Microbiol.">
        <title>Bacillus glycinifermentans sp. nov., isolated from fermented soybean paste.</title>
        <authorList>
            <person name="Kim S.J."/>
            <person name="Dunlap C.A."/>
            <person name="Kwon S.W."/>
            <person name="Rooney A.P."/>
        </authorList>
    </citation>
    <scope>NUCLEOTIDE SEQUENCE [LARGE SCALE GENOMIC DNA]</scope>
    <source>
        <strain evidence="2 4">GO-13</strain>
    </source>
</reference>
<dbReference type="OrthoDB" id="9807674at2"/>
<dbReference type="PANTHER" id="PTHR36836:SF1">
    <property type="entry name" value="COLANIC ACID BIOSYNTHESIS PROTEIN WCAK"/>
    <property type="match status" value="1"/>
</dbReference>
<dbReference type="InterPro" id="IPR007345">
    <property type="entry name" value="Polysacch_pyruvyl_Trfase"/>
</dbReference>
<reference evidence="3 5" key="3">
    <citation type="submission" date="2023-03" db="EMBL/GenBank/DDBJ databases">
        <title>Agriculturally important microbes genome sequencing.</title>
        <authorList>
            <person name="Dunlap C."/>
        </authorList>
    </citation>
    <scope>NUCLEOTIDE SEQUENCE [LARGE SCALE GENOMIC DNA]</scope>
    <source>
        <strain evidence="3 5">CBP-3203</strain>
    </source>
</reference>
<reference evidence="2" key="2">
    <citation type="submission" date="2015-10" db="EMBL/GenBank/DDBJ databases">
        <authorList>
            <person name="Gilbert D.G."/>
        </authorList>
    </citation>
    <scope>NUCLEOTIDE SEQUENCE</scope>
    <source>
        <strain evidence="2">GO-13</strain>
    </source>
</reference>
<evidence type="ECO:0000313" key="2">
    <source>
        <dbReference type="EMBL" id="KRT88359.1"/>
    </source>
</evidence>
<dbReference type="AlphaFoldDB" id="A0A0J6ENU7"/>
<keyword evidence="5" id="KW-1185">Reference proteome</keyword>
<keyword evidence="2" id="KW-0808">Transferase</keyword>
<evidence type="ECO:0000313" key="5">
    <source>
        <dbReference type="Proteomes" id="UP001341297"/>
    </source>
</evidence>
<dbReference type="EMBL" id="JARRTL010000003">
    <property type="protein sequence ID" value="MEC0483329.1"/>
    <property type="molecule type" value="Genomic_DNA"/>
</dbReference>
<dbReference type="PATRIC" id="fig|1664069.3.peg.3455"/>
<dbReference type="RefSeq" id="WP_048354353.1">
    <property type="nucleotide sequence ID" value="NZ_CP023481.1"/>
</dbReference>
<dbReference type="PANTHER" id="PTHR36836">
    <property type="entry name" value="COLANIC ACID BIOSYNTHESIS PROTEIN WCAK"/>
    <property type="match status" value="1"/>
</dbReference>
<proteinExistence type="predicted"/>
<evidence type="ECO:0000313" key="4">
    <source>
        <dbReference type="Proteomes" id="UP000036168"/>
    </source>
</evidence>
<evidence type="ECO:0000259" key="1">
    <source>
        <dbReference type="Pfam" id="PF04230"/>
    </source>
</evidence>
<dbReference type="GO" id="GO:0016740">
    <property type="term" value="F:transferase activity"/>
    <property type="evidence" value="ECO:0007669"/>
    <property type="project" value="UniProtKB-KW"/>
</dbReference>
<dbReference type="EMBL" id="LECW02000067">
    <property type="protein sequence ID" value="KRT88359.1"/>
    <property type="molecule type" value="Genomic_DNA"/>
</dbReference>
<accession>A0A0J6EM07</accession>
<sequence length="359" mass="41569">MTFQEWKVNLAEWLLLKVKYPSEFLMGTPGLKRFDQYNGKKKIILTLIPSHDNLGDHAIALASRTFIENEFPGFEVIEIGINDIYKHAKALRRVRHPEDMVFIIGGGNMGDLYRNEEWTRRFIIKTFKQYKIVQLPATAHFSKTPYGQKELKRAKKIYNAHPRLLLMARDETTYQLMKRHFADKTILKQPDMVLYLKKEKQGERDGILVCLRDDKESFLKKEERKALLKAVTDEYGEVRTFTTTIGKRVSSVSREMELNKLWDRLRGAEVVVTDRLHGMIFCAITGTPCVVIRSFDHKVLEGFNWLKDIPSMKLVEKPGTAEVLGAIKELIKSDASHENAPTRDHYFTDLKRKILGDAL</sequence>
<feature type="domain" description="Polysaccharide pyruvyl transferase" evidence="1">
    <location>
        <begin position="53"/>
        <end position="293"/>
    </location>
</feature>